<feature type="binding site" evidence="8">
    <location>
        <position position="364"/>
    </location>
    <ligand>
        <name>Na(+)</name>
        <dbReference type="ChEBI" id="CHEBI:29101"/>
        <label>1</label>
    </ligand>
</feature>
<organism evidence="12 13">
    <name type="scientific">Blomia tropicalis</name>
    <name type="common">Mite</name>
    <dbReference type="NCBI Taxonomy" id="40697"/>
    <lineage>
        <taxon>Eukaryota</taxon>
        <taxon>Metazoa</taxon>
        <taxon>Ecdysozoa</taxon>
        <taxon>Arthropoda</taxon>
        <taxon>Chelicerata</taxon>
        <taxon>Arachnida</taxon>
        <taxon>Acari</taxon>
        <taxon>Acariformes</taxon>
        <taxon>Sarcoptiformes</taxon>
        <taxon>Astigmata</taxon>
        <taxon>Glycyphagoidea</taxon>
        <taxon>Echimyopodidae</taxon>
        <taxon>Blomia</taxon>
    </lineage>
</organism>
<feature type="transmembrane region" description="Helical" evidence="11">
    <location>
        <begin position="86"/>
        <end position="106"/>
    </location>
</feature>
<evidence type="ECO:0000256" key="6">
    <source>
        <dbReference type="ARBA" id="ARBA00022989"/>
    </source>
</evidence>
<evidence type="ECO:0000256" key="9">
    <source>
        <dbReference type="PIRSR" id="PIRSR600175-2"/>
    </source>
</evidence>
<feature type="transmembrane region" description="Helical" evidence="11">
    <location>
        <begin position="251"/>
        <end position="270"/>
    </location>
</feature>
<dbReference type="PROSITE" id="PS50267">
    <property type="entry name" value="NA_NEUROTRAN_SYMP_3"/>
    <property type="match status" value="1"/>
</dbReference>
<feature type="transmembrane region" description="Helical" evidence="11">
    <location>
        <begin position="358"/>
        <end position="383"/>
    </location>
</feature>
<keyword evidence="3 10" id="KW-0813">Transport</keyword>
<name>A0A9Q0RKG1_BLOTA</name>
<dbReference type="SUPFAM" id="SSF161070">
    <property type="entry name" value="SNF-like"/>
    <property type="match status" value="1"/>
</dbReference>
<dbReference type="GO" id="GO:0005886">
    <property type="term" value="C:plasma membrane"/>
    <property type="evidence" value="ECO:0007669"/>
    <property type="project" value="TreeGrafter"/>
</dbReference>
<dbReference type="Pfam" id="PF00209">
    <property type="entry name" value="SNF"/>
    <property type="match status" value="1"/>
</dbReference>
<feature type="transmembrane region" description="Helical" evidence="11">
    <location>
        <begin position="282"/>
        <end position="309"/>
    </location>
</feature>
<dbReference type="PROSITE" id="PS00610">
    <property type="entry name" value="NA_NEUROTRAN_SYMP_1"/>
    <property type="match status" value="1"/>
</dbReference>
<comment type="similarity">
    <text evidence="2 10">Belongs to the sodium:neurotransmitter symporter (SNF) (TC 2.A.22) family.</text>
</comment>
<dbReference type="Proteomes" id="UP001142055">
    <property type="component" value="Chromosome 3"/>
</dbReference>
<proteinExistence type="inferred from homology"/>
<gene>
    <name evidence="12" type="ORF">RDWZM_008813</name>
</gene>
<evidence type="ECO:0000256" key="4">
    <source>
        <dbReference type="ARBA" id="ARBA00022692"/>
    </source>
</evidence>
<dbReference type="AlphaFoldDB" id="A0A9Q0RKG1"/>
<sequence>MSVPSNGQLTSGSDGDGGTLVRVKLTNNEVQNGQVTLVLINDNDAIKHGDTNELTNKSPNTNGTHHDAKMKTNQKYRAREQWANKFEFILACMAYAIGLGNVWRFPYLCYKNGGGAFFIPYFIFLIFGAIPILFLEVGIGQYFRSGGITVWKQICPLFAGIGIGTVTISFILNCYYIIVLAWAILYLYNSFSTILPWSTCDNWWNTDKCWSPLLNVTAKHDSVNSVTEFWEKRILQISPGIDQPNGIQPELAITLLIAWVICFFCIWKGVKSTGKAVYVTAIFPYVVITALFIRGITLPGASMGIKFYIFPDFERMLDSQVWIDAGTQIFFSYAIALGCMTALGSYNQFNNNFYHQLFFLTCMNSGTSFYSGFAIFSVLGYMAHEQGLTVQQVAESGPGLAFIAYPRAVATMPWSSFWAIMFFTMIILLGLGSQFVGVEGFVTAVVDLFPRYLRYGKRREWFIFWTCIISYLIGLSMVTRGGMYVFQLFDFYGASGICLLFYCFWQAFVIGWIYKADRFYNNIEEMIGFQIIPWFRWCWKWFTPAATSATLAFYVATHSSIKYNGTYEYPAWGIAFGWFLALISIIMMPITMIVIWFQTPNVPNKLRHLITPIEITHNNNNNNQMDLQK</sequence>
<dbReference type="PROSITE" id="PS00754">
    <property type="entry name" value="NA_NEUROTRAN_SYMP_2"/>
    <property type="match status" value="1"/>
</dbReference>
<keyword evidence="6 11" id="KW-1133">Transmembrane helix</keyword>
<evidence type="ECO:0000256" key="3">
    <source>
        <dbReference type="ARBA" id="ARBA00022448"/>
    </source>
</evidence>
<feature type="transmembrane region" description="Helical" evidence="11">
    <location>
        <begin position="576"/>
        <end position="597"/>
    </location>
</feature>
<evidence type="ECO:0000256" key="7">
    <source>
        <dbReference type="ARBA" id="ARBA00023136"/>
    </source>
</evidence>
<dbReference type="InterPro" id="IPR000175">
    <property type="entry name" value="Na/ntran_symport"/>
</dbReference>
<feature type="transmembrane region" description="Helical" evidence="11">
    <location>
        <begin position="461"/>
        <end position="479"/>
    </location>
</feature>
<evidence type="ECO:0000313" key="13">
    <source>
        <dbReference type="Proteomes" id="UP001142055"/>
    </source>
</evidence>
<feature type="binding site" evidence="8">
    <location>
        <position position="96"/>
    </location>
    <ligand>
        <name>Na(+)</name>
        <dbReference type="ChEBI" id="CHEBI:29101"/>
        <label>1</label>
    </ligand>
</feature>
<evidence type="ECO:0000256" key="8">
    <source>
        <dbReference type="PIRSR" id="PIRSR600175-1"/>
    </source>
</evidence>
<evidence type="ECO:0000256" key="1">
    <source>
        <dbReference type="ARBA" id="ARBA00004141"/>
    </source>
</evidence>
<feature type="binding site" evidence="8">
    <location>
        <position position="101"/>
    </location>
    <ligand>
        <name>Na(+)</name>
        <dbReference type="ChEBI" id="CHEBI:29101"/>
        <label>1</label>
    </ligand>
</feature>
<evidence type="ECO:0000256" key="5">
    <source>
        <dbReference type="ARBA" id="ARBA00022847"/>
    </source>
</evidence>
<comment type="subcellular location">
    <subcellularLocation>
        <location evidence="1">Membrane</location>
        <topology evidence="1">Multi-pass membrane protein</topology>
    </subcellularLocation>
</comment>
<feature type="transmembrane region" description="Helical" evidence="11">
    <location>
        <begin position="416"/>
        <end position="449"/>
    </location>
</feature>
<keyword evidence="13" id="KW-1185">Reference proteome</keyword>
<feature type="disulfide bond" evidence="9">
    <location>
        <begin position="200"/>
        <end position="209"/>
    </location>
</feature>
<evidence type="ECO:0000256" key="10">
    <source>
        <dbReference type="RuleBase" id="RU003732"/>
    </source>
</evidence>
<dbReference type="GO" id="GO:0005332">
    <property type="term" value="F:gamma-aminobutyric acid:sodium:chloride symporter activity"/>
    <property type="evidence" value="ECO:0007669"/>
    <property type="project" value="TreeGrafter"/>
</dbReference>
<dbReference type="GO" id="GO:0046872">
    <property type="term" value="F:metal ion binding"/>
    <property type="evidence" value="ECO:0007669"/>
    <property type="project" value="UniProtKB-KW"/>
</dbReference>
<evidence type="ECO:0000313" key="12">
    <source>
        <dbReference type="EMBL" id="KAJ6217656.1"/>
    </source>
</evidence>
<feature type="binding site" evidence="8">
    <location>
        <position position="332"/>
    </location>
    <ligand>
        <name>Na(+)</name>
        <dbReference type="ChEBI" id="CHEBI:29101"/>
        <label>1</label>
    </ligand>
</feature>
<evidence type="ECO:0000256" key="2">
    <source>
        <dbReference type="ARBA" id="ARBA00006459"/>
    </source>
</evidence>
<keyword evidence="8" id="KW-0915">Sodium</keyword>
<keyword evidence="7 11" id="KW-0472">Membrane</keyword>
<keyword evidence="4 10" id="KW-0812">Transmembrane</keyword>
<feature type="transmembrane region" description="Helical" evidence="11">
    <location>
        <begin position="534"/>
        <end position="556"/>
    </location>
</feature>
<evidence type="ECO:0000256" key="11">
    <source>
        <dbReference type="SAM" id="Phobius"/>
    </source>
</evidence>
<comment type="caution">
    <text evidence="12">The sequence shown here is derived from an EMBL/GenBank/DDBJ whole genome shotgun (WGS) entry which is preliminary data.</text>
</comment>
<protein>
    <recommendedName>
        <fullName evidence="10">Transporter</fullName>
    </recommendedName>
</protein>
<feature type="binding site" evidence="8">
    <location>
        <position position="433"/>
    </location>
    <ligand>
        <name>Na(+)</name>
        <dbReference type="ChEBI" id="CHEBI:29101"/>
        <label>1</label>
    </ligand>
</feature>
<accession>A0A9Q0RKG1</accession>
<dbReference type="CDD" id="cd11496">
    <property type="entry name" value="SLC6sbd-TauT-like"/>
    <property type="match status" value="1"/>
</dbReference>
<reference evidence="12" key="1">
    <citation type="submission" date="2022-12" db="EMBL/GenBank/DDBJ databases">
        <title>Genome assemblies of Blomia tropicalis.</title>
        <authorList>
            <person name="Cui Y."/>
        </authorList>
    </citation>
    <scope>NUCLEOTIDE SEQUENCE</scope>
    <source>
        <tissue evidence="12">Adult mites</tissue>
    </source>
</reference>
<feature type="transmembrane region" description="Helical" evidence="11">
    <location>
        <begin position="491"/>
        <end position="514"/>
    </location>
</feature>
<dbReference type="PRINTS" id="PR00176">
    <property type="entry name" value="NANEUSMPORT"/>
</dbReference>
<keyword evidence="5 10" id="KW-0769">Symport</keyword>
<dbReference type="PANTHER" id="PTHR11616">
    <property type="entry name" value="SODIUM/CHLORIDE DEPENDENT TRANSPORTER"/>
    <property type="match status" value="1"/>
</dbReference>
<feature type="transmembrane region" description="Helical" evidence="11">
    <location>
        <begin position="155"/>
        <end position="188"/>
    </location>
</feature>
<feature type="transmembrane region" description="Helical" evidence="11">
    <location>
        <begin position="118"/>
        <end position="143"/>
    </location>
</feature>
<feature type="transmembrane region" description="Helical" evidence="11">
    <location>
        <begin position="329"/>
        <end position="346"/>
    </location>
</feature>
<dbReference type="InterPro" id="IPR037272">
    <property type="entry name" value="SNS_sf"/>
</dbReference>
<keyword evidence="8" id="KW-0479">Metal-binding</keyword>
<dbReference type="OMA" id="KFPFLCY"/>
<keyword evidence="9" id="KW-1015">Disulfide bond</keyword>
<dbReference type="EMBL" id="JAPWDV010000003">
    <property type="protein sequence ID" value="KAJ6217656.1"/>
    <property type="molecule type" value="Genomic_DNA"/>
</dbReference>
<feature type="binding site" evidence="8">
    <location>
        <position position="429"/>
    </location>
    <ligand>
        <name>Na(+)</name>
        <dbReference type="ChEBI" id="CHEBI:29101"/>
        <label>1</label>
    </ligand>
</feature>
<dbReference type="PANTHER" id="PTHR11616:SF325">
    <property type="entry name" value="TRANSPORTER"/>
    <property type="match status" value="1"/>
</dbReference>